<evidence type="ECO:0000313" key="2">
    <source>
        <dbReference type="EMBL" id="TMM66025.1"/>
    </source>
</evidence>
<dbReference type="Proteomes" id="UP000310095">
    <property type="component" value="Unassembled WGS sequence"/>
</dbReference>
<proteinExistence type="predicted"/>
<protein>
    <submittedName>
        <fullName evidence="2">Uncharacterized protein</fullName>
    </submittedName>
</protein>
<dbReference type="EMBL" id="VAVY01000001">
    <property type="protein sequence ID" value="TMM66025.1"/>
    <property type="molecule type" value="Genomic_DNA"/>
</dbReference>
<reference evidence="2 3" key="1">
    <citation type="submission" date="2019-05" db="EMBL/GenBank/DDBJ databases">
        <title>Identification and Biocontrol Activity Analysis of Biocontrol Strain PF-1 Based on Genome-wide Data.</title>
        <authorList>
            <person name="Qi J."/>
        </authorList>
    </citation>
    <scope>NUCLEOTIDE SEQUENCE [LARGE SCALE GENOMIC DNA]</scope>
    <source>
        <strain evidence="2 3">PF-1</strain>
    </source>
</reference>
<organism evidence="2 3">
    <name type="scientific">Pseudomonas protegens</name>
    <dbReference type="NCBI Taxonomy" id="380021"/>
    <lineage>
        <taxon>Bacteria</taxon>
        <taxon>Pseudomonadati</taxon>
        <taxon>Pseudomonadota</taxon>
        <taxon>Gammaproteobacteria</taxon>
        <taxon>Pseudomonadales</taxon>
        <taxon>Pseudomonadaceae</taxon>
        <taxon>Pseudomonas</taxon>
    </lineage>
</organism>
<evidence type="ECO:0000313" key="3">
    <source>
        <dbReference type="Proteomes" id="UP000310095"/>
    </source>
</evidence>
<comment type="caution">
    <text evidence="2">The sequence shown here is derived from an EMBL/GenBank/DDBJ whole genome shotgun (WGS) entry which is preliminary data.</text>
</comment>
<evidence type="ECO:0000256" key="1">
    <source>
        <dbReference type="SAM" id="MobiDB-lite"/>
    </source>
</evidence>
<accession>A0ABY2VPP7</accession>
<feature type="region of interest" description="Disordered" evidence="1">
    <location>
        <begin position="14"/>
        <end position="35"/>
    </location>
</feature>
<name>A0ABY2VPP7_9PSED</name>
<sequence>MHLTRALGRVQRGVAGQCDTSVDKRTTAKARGRGAGAGQSVERALGMHLPGDLAVEFGVIILGLHRALEDANCCGEPPGRINTARKRRPM</sequence>
<keyword evidence="3" id="KW-1185">Reference proteome</keyword>
<gene>
    <name evidence="2" type="ORF">FEF10_00800</name>
</gene>